<protein>
    <submittedName>
        <fullName evidence="1">Uncharacterized protein</fullName>
    </submittedName>
</protein>
<name>A0A5P3AXP5_PHOVU</name>
<organism evidence="1 2">
    <name type="scientific">Phocaeicola vulgatus</name>
    <name type="common">Bacteroides vulgatus</name>
    <dbReference type="NCBI Taxonomy" id="821"/>
    <lineage>
        <taxon>Bacteria</taxon>
        <taxon>Pseudomonadati</taxon>
        <taxon>Bacteroidota</taxon>
        <taxon>Bacteroidia</taxon>
        <taxon>Bacteroidales</taxon>
        <taxon>Bacteroidaceae</taxon>
        <taxon>Phocaeicola</taxon>
    </lineage>
</organism>
<dbReference type="AlphaFoldDB" id="A0A5P3AXP5"/>
<dbReference type="RefSeq" id="WP_257220122.1">
    <property type="nucleotide sequence ID" value="NZ_CP043529.1"/>
</dbReference>
<dbReference type="Proteomes" id="UP000326091">
    <property type="component" value="Chromosome"/>
</dbReference>
<proteinExistence type="predicted"/>
<accession>A0A5P3AXP5</accession>
<reference evidence="1 2" key="1">
    <citation type="submission" date="2019-09" db="EMBL/GenBank/DDBJ databases">
        <title>Commensal-derived Metabolites Govern Vibrio cholerae Pathogenesis in Host.</title>
        <authorList>
            <person name="Yoon S.S."/>
            <person name="Yoon M.Y."/>
        </authorList>
    </citation>
    <scope>NUCLEOTIDE SEQUENCE [LARGE SCALE GENOMIC DNA]</scope>
    <source>
        <strain evidence="1 2">VIC01</strain>
    </source>
</reference>
<evidence type="ECO:0000313" key="1">
    <source>
        <dbReference type="EMBL" id="QEW38487.1"/>
    </source>
</evidence>
<evidence type="ECO:0000313" key="2">
    <source>
        <dbReference type="Proteomes" id="UP000326091"/>
    </source>
</evidence>
<sequence length="70" mass="7936">MRRIGLGLFIIGITFAKAYGQEDYGPVNTGAANYLTISADARSAAMGESVWRLREEIMPFFIMVRQLYRM</sequence>
<gene>
    <name evidence="1" type="ORF">VIC01_04131</name>
</gene>
<dbReference type="EMBL" id="CP043529">
    <property type="protein sequence ID" value="QEW38487.1"/>
    <property type="molecule type" value="Genomic_DNA"/>
</dbReference>